<dbReference type="EMBL" id="PPEA01000071">
    <property type="protein sequence ID" value="PQM49358.1"/>
    <property type="molecule type" value="Genomic_DNA"/>
</dbReference>
<accession>A0A1S1MUA6</accession>
<proteinExistence type="predicted"/>
<feature type="region of interest" description="Disordered" evidence="1">
    <location>
        <begin position="37"/>
        <end position="87"/>
    </location>
</feature>
<feature type="compositionally biased region" description="Basic and acidic residues" evidence="1">
    <location>
        <begin position="56"/>
        <end position="78"/>
    </location>
</feature>
<evidence type="ECO:0000313" key="3">
    <source>
        <dbReference type="EMBL" id="PQM49358.1"/>
    </source>
</evidence>
<evidence type="ECO:0000313" key="2">
    <source>
        <dbReference type="EMBL" id="OHU92345.1"/>
    </source>
</evidence>
<name>A0A1S1MUA6_9MYCO</name>
<dbReference type="Proteomes" id="UP000238296">
    <property type="component" value="Unassembled WGS sequence"/>
</dbReference>
<reference evidence="3 5" key="2">
    <citation type="journal article" date="2017" name="Int. J. Syst. Evol. Microbiol.">
        <title>Mycobacterium talmoniae sp. nov., a slowly growing mycobacterium isolated from human respiratory samples.</title>
        <authorList>
            <person name="Davidson R.M."/>
            <person name="DeGroote M.A."/>
            <person name="Marola J.L."/>
            <person name="Buss S."/>
            <person name="Jones V."/>
            <person name="McNeil M.R."/>
            <person name="Freifeld A.G."/>
            <person name="Elaine Epperson L."/>
            <person name="Hasan N.A."/>
            <person name="Jackson M."/>
            <person name="Iwen P.C."/>
            <person name="Salfinger M."/>
            <person name="Strong M."/>
        </authorList>
    </citation>
    <scope>NUCLEOTIDE SEQUENCE [LARGE SCALE GENOMIC DNA]</scope>
    <source>
        <strain evidence="3 5">ATCC BAA-2683</strain>
    </source>
</reference>
<evidence type="ECO:0000256" key="1">
    <source>
        <dbReference type="SAM" id="MobiDB-lite"/>
    </source>
</evidence>
<organism evidence="2 4">
    <name type="scientific">Mycobacterium talmoniae</name>
    <dbReference type="NCBI Taxonomy" id="1858794"/>
    <lineage>
        <taxon>Bacteria</taxon>
        <taxon>Bacillati</taxon>
        <taxon>Actinomycetota</taxon>
        <taxon>Actinomycetes</taxon>
        <taxon>Mycobacteriales</taxon>
        <taxon>Mycobacteriaceae</taxon>
        <taxon>Mycobacterium</taxon>
    </lineage>
</organism>
<evidence type="ECO:0000313" key="4">
    <source>
        <dbReference type="Proteomes" id="UP000179734"/>
    </source>
</evidence>
<dbReference type="EMBL" id="MLQM01000235">
    <property type="protein sequence ID" value="OHU92345.1"/>
    <property type="molecule type" value="Genomic_DNA"/>
</dbReference>
<dbReference type="AlphaFoldDB" id="A0A1S1MUA6"/>
<dbReference type="Proteomes" id="UP000179734">
    <property type="component" value="Unassembled WGS sequence"/>
</dbReference>
<comment type="caution">
    <text evidence="2">The sequence shown here is derived from an EMBL/GenBank/DDBJ whole genome shotgun (WGS) entry which is preliminary data.</text>
</comment>
<reference evidence="2 4" key="1">
    <citation type="submission" date="2016-10" db="EMBL/GenBank/DDBJ databases">
        <title>Genome sequence of Mycobacterium talmonii.</title>
        <authorList>
            <person name="Greninger A.L."/>
            <person name="Elliott B."/>
            <person name="Vasireddy S."/>
            <person name="Vasireddy R."/>
        </authorList>
    </citation>
    <scope>NUCLEOTIDE SEQUENCE [LARGE SCALE GENOMIC DNA]</scope>
    <source>
        <strain evidence="2">MO-5499</strain>
        <strain evidence="4">NE-TNMC-100812</strain>
    </source>
</reference>
<keyword evidence="4" id="KW-1185">Reference proteome</keyword>
<protein>
    <submittedName>
        <fullName evidence="2">Uncharacterized protein</fullName>
    </submittedName>
</protein>
<reference evidence="3" key="3">
    <citation type="submission" date="2018-01" db="EMBL/GenBank/DDBJ databases">
        <authorList>
            <person name="Gaut B.S."/>
            <person name="Morton B.R."/>
            <person name="Clegg M.T."/>
            <person name="Duvall M.R."/>
        </authorList>
    </citation>
    <scope>NUCLEOTIDE SEQUENCE</scope>
    <source>
        <strain evidence="3">ATCC BAA-2683</strain>
    </source>
</reference>
<evidence type="ECO:0000313" key="5">
    <source>
        <dbReference type="Proteomes" id="UP000238296"/>
    </source>
</evidence>
<dbReference type="RefSeq" id="WP_071029767.1">
    <property type="nucleotide sequence ID" value="NZ_MLQM01000235.1"/>
</dbReference>
<gene>
    <name evidence="2" type="ORF">BKN37_25125</name>
    <name evidence="3" type="ORF">C1Y40_00437</name>
</gene>
<sequence>MNAKRVLCASSLAAGIGLTGLFGTGIALANAAPLPGNAPIAASKGAPAPQPGPSIKLDHHDRKKAVKQEKKELKHHPADVVATSGHR</sequence>